<dbReference type="GO" id="GO:0044689">
    <property type="term" value="F:7,8-didemethyl-8-hydroxy-5-deazariboflavin synthase activity"/>
    <property type="evidence" value="ECO:0007669"/>
    <property type="project" value="TreeGrafter"/>
</dbReference>
<dbReference type="Proteomes" id="UP000008561">
    <property type="component" value="Chromosome"/>
</dbReference>
<comment type="cofactor">
    <cofactor evidence="6 7">
        <name>[4Fe-4S] cluster</name>
        <dbReference type="ChEBI" id="CHEBI:49883"/>
    </cofactor>
    <text evidence="6 7">Binds 1 [4Fe-4S] cluster. The cluster is coordinated with 3 cysteines and an exchangeable S-adenosyl-L-methionine.</text>
</comment>
<dbReference type="InterPro" id="IPR006638">
    <property type="entry name" value="Elp3/MiaA/NifB-like_rSAM"/>
</dbReference>
<keyword evidence="11" id="KW-1185">Reference proteome</keyword>
<evidence type="ECO:0000256" key="5">
    <source>
        <dbReference type="ARBA" id="ARBA00023014"/>
    </source>
</evidence>
<keyword evidence="6" id="KW-0808">Transferase</keyword>
<sequence>METVLSDRRLLPVWEKVKNSVRLDAEDGMRLYESNDLAGIGGIADYVRKKRHGNKAFYVHNRHINYTNICVNRCLFCAYSKDKGDTGTYVLSPDQVGSDAKKPENAGVREFHIVGGINPDLPFDYYLDLIRALKKARPDATVKAFTAVEIDFIARMAGLSLEDTIAGLKAAGLAMLPGGGAEVLCDRVRQKLFAKKISAARWLEVMETVHRAGLVTNATLLYGHIETLEERVDHLLTLRRLQDTTGGFSAFIPLAFHSANTKLSALPPTTAYDDLKTIAVARLLLDNIDHIKAYWVMIGEKLAQVALSFGADDLDGTIIEERITHTAGATSAKGLTVSQLRHMVESAGFEAVERDSFYRPVPEEGGA</sequence>
<dbReference type="InterPro" id="IPR022432">
    <property type="entry name" value="MqnE"/>
</dbReference>
<dbReference type="GO" id="GO:0005506">
    <property type="term" value="F:iron ion binding"/>
    <property type="evidence" value="ECO:0007669"/>
    <property type="project" value="UniProtKB-UniRule"/>
</dbReference>
<dbReference type="SFLD" id="SFLDG01064">
    <property type="entry name" value="F420__menaquinone_cofactor_bio"/>
    <property type="match status" value="1"/>
</dbReference>
<feature type="binding site" evidence="8">
    <location>
        <position position="76"/>
    </location>
    <ligand>
        <name>S-adenosyl-L-methionine</name>
        <dbReference type="ChEBI" id="CHEBI:59789"/>
    </ligand>
</feature>
<comment type="catalytic activity">
    <reaction evidence="6">
        <text>3-[(1-carboxyvinyl)-oxy]benzoate + S-adenosyl-L-methionine + H2O = 6-amino-6-deoxyfutalosine + hydrogencarbonate + L-methionine + H(+)</text>
        <dbReference type="Rhea" id="RHEA:33075"/>
        <dbReference type="ChEBI" id="CHEBI:15377"/>
        <dbReference type="ChEBI" id="CHEBI:15378"/>
        <dbReference type="ChEBI" id="CHEBI:17544"/>
        <dbReference type="ChEBI" id="CHEBI:57844"/>
        <dbReference type="ChEBI" id="CHEBI:59789"/>
        <dbReference type="ChEBI" id="CHEBI:64286"/>
        <dbReference type="ChEBI" id="CHEBI:76981"/>
        <dbReference type="EC" id="2.5.1.120"/>
    </reaction>
</comment>
<dbReference type="SMART" id="SM00729">
    <property type="entry name" value="Elp3"/>
    <property type="match status" value="1"/>
</dbReference>
<feature type="binding site" evidence="6 7">
    <location>
        <position position="70"/>
    </location>
    <ligand>
        <name>[4Fe-4S] cluster</name>
        <dbReference type="ChEBI" id="CHEBI:49883"/>
        <note>4Fe-4S-S-AdoMet</note>
    </ligand>
</feature>
<feature type="binding site" evidence="6 7">
    <location>
        <position position="77"/>
    </location>
    <ligand>
        <name>[4Fe-4S] cluster</name>
        <dbReference type="ChEBI" id="CHEBI:49883"/>
        <note>4Fe-4S-S-AdoMet</note>
    </ligand>
</feature>
<feature type="binding site" evidence="8">
    <location>
        <position position="182"/>
    </location>
    <ligand>
        <name>S-adenosyl-L-methionine</name>
        <dbReference type="ChEBI" id="CHEBI:59789"/>
    </ligand>
</feature>
<dbReference type="GO" id="GO:0102573">
    <property type="term" value="F:aminodeoxyfutalosine synthase activity"/>
    <property type="evidence" value="ECO:0007669"/>
    <property type="project" value="UniProtKB-EC"/>
</dbReference>
<proteinExistence type="inferred from homology"/>
<dbReference type="InterPro" id="IPR007197">
    <property type="entry name" value="rSAM"/>
</dbReference>
<evidence type="ECO:0000256" key="1">
    <source>
        <dbReference type="ARBA" id="ARBA00022485"/>
    </source>
</evidence>
<evidence type="ECO:0000256" key="6">
    <source>
        <dbReference type="HAMAP-Rule" id="MF_00993"/>
    </source>
</evidence>
<organism evidence="10 11">
    <name type="scientific">Desulfosudis oleivorans (strain DSM 6200 / JCM 39069 / Hxd3)</name>
    <name type="common">Desulfococcus oleovorans</name>
    <dbReference type="NCBI Taxonomy" id="96561"/>
    <lineage>
        <taxon>Bacteria</taxon>
        <taxon>Pseudomonadati</taxon>
        <taxon>Thermodesulfobacteriota</taxon>
        <taxon>Desulfobacteria</taxon>
        <taxon>Desulfobacterales</taxon>
        <taxon>Desulfosudaceae</taxon>
        <taxon>Desulfosudis</taxon>
    </lineage>
</organism>
<dbReference type="EC" id="2.5.1.120" evidence="6"/>
<dbReference type="Gene3D" id="3.20.20.70">
    <property type="entry name" value="Aldolase class I"/>
    <property type="match status" value="1"/>
</dbReference>
<dbReference type="CDD" id="cd01335">
    <property type="entry name" value="Radical_SAM"/>
    <property type="match status" value="1"/>
</dbReference>
<protein>
    <recommendedName>
        <fullName evidence="6">Aminodeoxyfutalosine synthase</fullName>
        <shortName evidence="6">AFL synthase</shortName>
        <shortName evidence="6">Aminofutalosine synthase</shortName>
        <ecNumber evidence="6">2.5.1.120</ecNumber>
    </recommendedName>
    <alternativeName>
        <fullName evidence="6">Menaquinone biosynthetic enzyme MqnE</fullName>
    </alternativeName>
</protein>
<dbReference type="Pfam" id="PF04055">
    <property type="entry name" value="Radical_SAM"/>
    <property type="match status" value="1"/>
</dbReference>
<dbReference type="Pfam" id="PF19288">
    <property type="entry name" value="CofH_C"/>
    <property type="match status" value="1"/>
</dbReference>
<feature type="domain" description="Radical SAM core" evidence="9">
    <location>
        <begin position="56"/>
        <end position="289"/>
    </location>
</feature>
<dbReference type="SFLD" id="SFLDF00342">
    <property type="entry name" value="cyclic_dehypoxanthine_futalosi"/>
    <property type="match status" value="1"/>
</dbReference>
<dbReference type="STRING" id="96561.Dole_1271"/>
<gene>
    <name evidence="6" type="primary">mqnE</name>
    <name evidence="10" type="ordered locus">Dole_1271</name>
</gene>
<reference evidence="10 11" key="1">
    <citation type="submission" date="2007-10" db="EMBL/GenBank/DDBJ databases">
        <title>Complete sequence of Desulfococcus oleovorans Hxd3.</title>
        <authorList>
            <consortium name="US DOE Joint Genome Institute"/>
            <person name="Copeland A."/>
            <person name="Lucas S."/>
            <person name="Lapidus A."/>
            <person name="Barry K."/>
            <person name="Glavina del Rio T."/>
            <person name="Dalin E."/>
            <person name="Tice H."/>
            <person name="Pitluck S."/>
            <person name="Kiss H."/>
            <person name="Brettin T."/>
            <person name="Bruce D."/>
            <person name="Detter J.C."/>
            <person name="Han C."/>
            <person name="Schmutz J."/>
            <person name="Larimer F."/>
            <person name="Land M."/>
            <person name="Hauser L."/>
            <person name="Kyrpides N."/>
            <person name="Kim E."/>
            <person name="Wawrik B."/>
            <person name="Richardson P."/>
        </authorList>
    </citation>
    <scope>NUCLEOTIDE SEQUENCE [LARGE SCALE GENOMIC DNA]</scope>
    <source>
        <strain evidence="11">DSM 6200 / JCM 39069 / Hxd3</strain>
    </source>
</reference>
<evidence type="ECO:0000313" key="11">
    <source>
        <dbReference type="Proteomes" id="UP000008561"/>
    </source>
</evidence>
<dbReference type="HAMAP" id="MF_00993">
    <property type="entry name" value="MqnE"/>
    <property type="match status" value="1"/>
</dbReference>
<dbReference type="PIRSF" id="PIRSF004762">
    <property type="entry name" value="CHP00423"/>
    <property type="match status" value="1"/>
</dbReference>
<dbReference type="HOGENOM" id="CLU_040406_0_0_7"/>
<evidence type="ECO:0000256" key="3">
    <source>
        <dbReference type="ARBA" id="ARBA00022723"/>
    </source>
</evidence>
<evidence type="ECO:0000256" key="2">
    <source>
        <dbReference type="ARBA" id="ARBA00022691"/>
    </source>
</evidence>
<dbReference type="GO" id="GO:0009234">
    <property type="term" value="P:menaquinone biosynthetic process"/>
    <property type="evidence" value="ECO:0007669"/>
    <property type="project" value="UniProtKB-UniRule"/>
</dbReference>
<dbReference type="EMBL" id="CP000859">
    <property type="protein sequence ID" value="ABW67077.1"/>
    <property type="molecule type" value="Genomic_DNA"/>
</dbReference>
<dbReference type="SFLD" id="SFLDS00029">
    <property type="entry name" value="Radical_SAM"/>
    <property type="match status" value="1"/>
</dbReference>
<dbReference type="UniPathway" id="UPA00079"/>
<dbReference type="AlphaFoldDB" id="A8ZY70"/>
<dbReference type="RefSeq" id="WP_012174694.1">
    <property type="nucleotide sequence ID" value="NC_009943.1"/>
</dbReference>
<keyword evidence="1 6" id="KW-0004">4Fe-4S</keyword>
<feature type="binding site" evidence="6 7">
    <location>
        <position position="74"/>
    </location>
    <ligand>
        <name>[4Fe-4S] cluster</name>
        <dbReference type="ChEBI" id="CHEBI:49883"/>
        <note>4Fe-4S-S-AdoMet</note>
    </ligand>
</feature>
<keyword evidence="4 6" id="KW-0408">Iron</keyword>
<keyword evidence="3 6" id="KW-0479">Metal-binding</keyword>
<dbReference type="InterPro" id="IPR013785">
    <property type="entry name" value="Aldolase_TIM"/>
</dbReference>
<dbReference type="InterPro" id="IPR058240">
    <property type="entry name" value="rSAM_sf"/>
</dbReference>
<evidence type="ECO:0000256" key="8">
    <source>
        <dbReference type="PIRSR" id="PIRSR004762-2"/>
    </source>
</evidence>
<dbReference type="PROSITE" id="PS51918">
    <property type="entry name" value="RADICAL_SAM"/>
    <property type="match status" value="1"/>
</dbReference>
<dbReference type="PANTHER" id="PTHR43076:SF7">
    <property type="entry name" value="AMINODEOXYFUTALOSINE SYNTHASE"/>
    <property type="match status" value="1"/>
</dbReference>
<comment type="similarity">
    <text evidence="6">Belongs to the radical SAM superfamily. MqnE family.</text>
</comment>
<dbReference type="InterPro" id="IPR020050">
    <property type="entry name" value="FO_synthase_su2"/>
</dbReference>
<keyword evidence="2 6" id="KW-0949">S-adenosyl-L-methionine</keyword>
<evidence type="ECO:0000313" key="10">
    <source>
        <dbReference type="EMBL" id="ABW67077.1"/>
    </source>
</evidence>
<keyword evidence="6" id="KW-0474">Menaquinone biosynthesis</keyword>
<dbReference type="OrthoDB" id="9802027at2"/>
<accession>A8ZY70</accession>
<evidence type="ECO:0000256" key="7">
    <source>
        <dbReference type="PIRSR" id="PIRSR004762-1"/>
    </source>
</evidence>
<comment type="function">
    <text evidence="6">Radical SAM enzyme that catalyzes the addition of the adenosyl radical to the double bond of 3-[(1-carboxyvinyl)oxy]benzoate, leading to aminodeoxyfutalosine (AFL), a key intermediate in the formation of menaquinone (MK, vitamin K2) from chorismate.</text>
</comment>
<dbReference type="InterPro" id="IPR045567">
    <property type="entry name" value="CofH/MnqC-like_C"/>
</dbReference>
<dbReference type="SFLD" id="SFLDG01389">
    <property type="entry name" value="menaquinone_synthsis_involved"/>
    <property type="match status" value="1"/>
</dbReference>
<dbReference type="KEGG" id="dol:Dole_1271"/>
<dbReference type="NCBIfam" id="TIGR03700">
    <property type="entry name" value="mena_SCO4494"/>
    <property type="match status" value="1"/>
</dbReference>
<evidence type="ECO:0000259" key="9">
    <source>
        <dbReference type="PROSITE" id="PS51918"/>
    </source>
</evidence>
<dbReference type="PANTHER" id="PTHR43076">
    <property type="entry name" value="FO SYNTHASE (COFH)"/>
    <property type="match status" value="1"/>
</dbReference>
<dbReference type="eggNOG" id="COG1060">
    <property type="taxonomic scope" value="Bacteria"/>
</dbReference>
<evidence type="ECO:0000256" key="4">
    <source>
        <dbReference type="ARBA" id="ARBA00023004"/>
    </source>
</evidence>
<dbReference type="GO" id="GO:0051539">
    <property type="term" value="F:4 iron, 4 sulfur cluster binding"/>
    <property type="evidence" value="ECO:0007669"/>
    <property type="project" value="UniProtKB-KW"/>
</dbReference>
<dbReference type="SFLD" id="SFLDF00343">
    <property type="entry name" value="aminofutalosine_synthase_(mqnE"/>
    <property type="match status" value="1"/>
</dbReference>
<dbReference type="InterPro" id="IPR034405">
    <property type="entry name" value="F420"/>
</dbReference>
<keyword evidence="5 6" id="KW-0411">Iron-sulfur</keyword>
<dbReference type="NCBIfam" id="TIGR00423">
    <property type="entry name" value="CofH family radical SAM protein"/>
    <property type="match status" value="1"/>
</dbReference>
<name>A8ZY70_DESOH</name>
<dbReference type="SUPFAM" id="SSF102114">
    <property type="entry name" value="Radical SAM enzymes"/>
    <property type="match status" value="1"/>
</dbReference>
<comment type="pathway">
    <text evidence="6">Quinol/quinone metabolism; menaquinone biosynthesis.</text>
</comment>